<dbReference type="PIRSF" id="PIRSF000903">
    <property type="entry name" value="B5n-ttraPtase_sm"/>
    <property type="match status" value="1"/>
</dbReference>
<evidence type="ECO:0000256" key="8">
    <source>
        <dbReference type="ARBA" id="ARBA00049417"/>
    </source>
</evidence>
<gene>
    <name evidence="10" type="ORF">ACFODZ_15455</name>
</gene>
<sequence length="261" mass="29886">MATYVIGDVQGCFDALMKLIRKIGFDQQSDRLVFCGDLVNRGGRSLDTLRWIYAHQRCCQTVLGNHDLSLLGRFYKNPGSVSNKEFKAIFRAPDVSLLMAWLMQCPLYLDLGEQVVIHAGLYPGWDLTAFKKLADDTHVEMNRHPTAFFNAMYGNNPKSWDPEVDEPLRHRFVINATTRMRFVKTDLSLNFTENKKQPKSASLKPWFTFPVIQSLPQHIIFGHWSALGLYQDQHVTCLDSGKVWGGQLTAMRLEDRQLFSV</sequence>
<dbReference type="InterPro" id="IPR050126">
    <property type="entry name" value="Ap4A_hydrolase"/>
</dbReference>
<evidence type="ECO:0000256" key="4">
    <source>
        <dbReference type="ARBA" id="ARBA00022801"/>
    </source>
</evidence>
<proteinExistence type="inferred from homology"/>
<evidence type="ECO:0000256" key="1">
    <source>
        <dbReference type="ARBA" id="ARBA00003413"/>
    </source>
</evidence>
<dbReference type="InterPro" id="IPR029052">
    <property type="entry name" value="Metallo-depent_PP-like"/>
</dbReference>
<dbReference type="Pfam" id="PF00149">
    <property type="entry name" value="Metallophos"/>
    <property type="match status" value="1"/>
</dbReference>
<organism evidence="10 11">
    <name type="scientific">Marinicella sediminis</name>
    <dbReference type="NCBI Taxonomy" id="1792834"/>
    <lineage>
        <taxon>Bacteria</taxon>
        <taxon>Pseudomonadati</taxon>
        <taxon>Pseudomonadota</taxon>
        <taxon>Gammaproteobacteria</taxon>
        <taxon>Lysobacterales</taxon>
        <taxon>Marinicellaceae</taxon>
        <taxon>Marinicella</taxon>
    </lineage>
</organism>
<evidence type="ECO:0000256" key="2">
    <source>
        <dbReference type="ARBA" id="ARBA00005419"/>
    </source>
</evidence>
<feature type="domain" description="Calcineurin-like phosphoesterase" evidence="9">
    <location>
        <begin position="3"/>
        <end position="120"/>
    </location>
</feature>
<comment type="similarity">
    <text evidence="2">Belongs to the Ap4A hydrolase family.</text>
</comment>
<comment type="function">
    <text evidence="1">Hydrolyzes diadenosine 5',5'''-P1,P4-tetraphosphate to yield ADP.</text>
</comment>
<dbReference type="EMBL" id="JBHRTS010000009">
    <property type="protein sequence ID" value="MFC3195650.1"/>
    <property type="molecule type" value="Genomic_DNA"/>
</dbReference>
<evidence type="ECO:0000256" key="6">
    <source>
        <dbReference type="ARBA" id="ARBA00032248"/>
    </source>
</evidence>
<dbReference type="SUPFAM" id="SSF56300">
    <property type="entry name" value="Metallo-dependent phosphatases"/>
    <property type="match status" value="1"/>
</dbReference>
<keyword evidence="4 10" id="KW-0378">Hydrolase</keyword>
<comment type="caution">
    <text evidence="10">The sequence shown here is derived from an EMBL/GenBank/DDBJ whole genome shotgun (WGS) entry which is preliminary data.</text>
</comment>
<reference evidence="11" key="1">
    <citation type="journal article" date="2019" name="Int. J. Syst. Evol. Microbiol.">
        <title>The Global Catalogue of Microorganisms (GCM) 10K type strain sequencing project: providing services to taxonomists for standard genome sequencing and annotation.</title>
        <authorList>
            <consortium name="The Broad Institute Genomics Platform"/>
            <consortium name="The Broad Institute Genome Sequencing Center for Infectious Disease"/>
            <person name="Wu L."/>
            <person name="Ma J."/>
        </authorList>
    </citation>
    <scope>NUCLEOTIDE SEQUENCE [LARGE SCALE GENOMIC DNA]</scope>
    <source>
        <strain evidence="11">KCTC 42953</strain>
    </source>
</reference>
<keyword evidence="11" id="KW-1185">Reference proteome</keyword>
<evidence type="ECO:0000256" key="7">
    <source>
        <dbReference type="ARBA" id="ARBA00033210"/>
    </source>
</evidence>
<dbReference type="PANTHER" id="PTHR42850">
    <property type="entry name" value="METALLOPHOSPHOESTERASE"/>
    <property type="match status" value="1"/>
</dbReference>
<evidence type="ECO:0000313" key="11">
    <source>
        <dbReference type="Proteomes" id="UP001595533"/>
    </source>
</evidence>
<dbReference type="Gene3D" id="3.60.21.10">
    <property type="match status" value="1"/>
</dbReference>
<dbReference type="NCBIfam" id="NF001204">
    <property type="entry name" value="PRK00166.1"/>
    <property type="match status" value="1"/>
</dbReference>
<protein>
    <recommendedName>
        <fullName evidence="3">bis(5'-nucleosyl)-tetraphosphatase (symmetrical)</fullName>
        <ecNumber evidence="3">3.6.1.41</ecNumber>
    </recommendedName>
    <alternativeName>
        <fullName evidence="6">Ap4A hydrolase</fullName>
    </alternativeName>
    <alternativeName>
        <fullName evidence="5">Diadenosine 5',5'''-P1,P4-tetraphosphate pyrophosphohydrolase</fullName>
    </alternativeName>
    <alternativeName>
        <fullName evidence="7">Diadenosine tetraphosphatase</fullName>
    </alternativeName>
</protein>
<dbReference type="InterPro" id="IPR004617">
    <property type="entry name" value="ApaH"/>
</dbReference>
<evidence type="ECO:0000256" key="5">
    <source>
        <dbReference type="ARBA" id="ARBA00031248"/>
    </source>
</evidence>
<name>A0ABV7JC00_9GAMM</name>
<dbReference type="InterPro" id="IPR004843">
    <property type="entry name" value="Calcineurin-like_PHP"/>
</dbReference>
<comment type="catalytic activity">
    <reaction evidence="8">
        <text>P(1),P(4)-bis(5'-adenosyl) tetraphosphate + H2O = 2 ADP + 2 H(+)</text>
        <dbReference type="Rhea" id="RHEA:24252"/>
        <dbReference type="ChEBI" id="CHEBI:15377"/>
        <dbReference type="ChEBI" id="CHEBI:15378"/>
        <dbReference type="ChEBI" id="CHEBI:58141"/>
        <dbReference type="ChEBI" id="CHEBI:456216"/>
        <dbReference type="EC" id="3.6.1.41"/>
    </reaction>
</comment>
<dbReference type="PANTHER" id="PTHR42850:SF11">
    <property type="entry name" value="BIS(5'-NUCLEOSYL)-TETRAPHOSPHATASE [SYMMETRICAL]"/>
    <property type="match status" value="1"/>
</dbReference>
<dbReference type="GO" id="GO:0008803">
    <property type="term" value="F:bis(5'-nucleosyl)-tetraphosphatase (symmetrical) activity"/>
    <property type="evidence" value="ECO:0007669"/>
    <property type="project" value="UniProtKB-EC"/>
</dbReference>
<evidence type="ECO:0000313" key="10">
    <source>
        <dbReference type="EMBL" id="MFC3195650.1"/>
    </source>
</evidence>
<dbReference type="Proteomes" id="UP001595533">
    <property type="component" value="Unassembled WGS sequence"/>
</dbReference>
<evidence type="ECO:0000256" key="3">
    <source>
        <dbReference type="ARBA" id="ARBA00012506"/>
    </source>
</evidence>
<dbReference type="RefSeq" id="WP_077412306.1">
    <property type="nucleotide sequence ID" value="NZ_JBHRTS010000009.1"/>
</dbReference>
<accession>A0ABV7JC00</accession>
<dbReference type="EC" id="3.6.1.41" evidence="3"/>
<evidence type="ECO:0000259" key="9">
    <source>
        <dbReference type="Pfam" id="PF00149"/>
    </source>
</evidence>